<evidence type="ECO:0000313" key="2">
    <source>
        <dbReference type="Proteomes" id="UP000815325"/>
    </source>
</evidence>
<dbReference type="EMBL" id="MU069876">
    <property type="protein sequence ID" value="KAF5832416.1"/>
    <property type="molecule type" value="Genomic_DNA"/>
</dbReference>
<proteinExistence type="predicted"/>
<protein>
    <submittedName>
        <fullName evidence="1">Uncharacterized protein</fullName>
    </submittedName>
</protein>
<reference evidence="1" key="1">
    <citation type="submission" date="2017-08" db="EMBL/GenBank/DDBJ databases">
        <authorList>
            <person name="Polle J.E."/>
            <person name="Barry K."/>
            <person name="Cushman J."/>
            <person name="Schmutz J."/>
            <person name="Tran D."/>
            <person name="Hathwaick L.T."/>
            <person name="Yim W.C."/>
            <person name="Jenkins J."/>
            <person name="Mckie-Krisberg Z.M."/>
            <person name="Prochnik S."/>
            <person name="Lindquist E."/>
            <person name="Dockter R.B."/>
            <person name="Adam C."/>
            <person name="Molina H."/>
            <person name="Bunkerborg J."/>
            <person name="Jin E."/>
            <person name="Buchheim M."/>
            <person name="Magnuson J."/>
        </authorList>
    </citation>
    <scope>NUCLEOTIDE SEQUENCE</scope>
    <source>
        <strain evidence="1">CCAP 19/18</strain>
    </source>
</reference>
<organism evidence="1 2">
    <name type="scientific">Dunaliella salina</name>
    <name type="common">Green alga</name>
    <name type="synonym">Protococcus salinus</name>
    <dbReference type="NCBI Taxonomy" id="3046"/>
    <lineage>
        <taxon>Eukaryota</taxon>
        <taxon>Viridiplantae</taxon>
        <taxon>Chlorophyta</taxon>
        <taxon>core chlorophytes</taxon>
        <taxon>Chlorophyceae</taxon>
        <taxon>CS clade</taxon>
        <taxon>Chlamydomonadales</taxon>
        <taxon>Dunaliellaceae</taxon>
        <taxon>Dunaliella</taxon>
    </lineage>
</organism>
<name>A0ABQ7GCT2_DUNSA</name>
<comment type="caution">
    <text evidence="1">The sequence shown here is derived from an EMBL/GenBank/DDBJ whole genome shotgun (WGS) entry which is preliminary data.</text>
</comment>
<accession>A0ABQ7GCT2</accession>
<sequence>MQANNTSGNHGKTTATDWKILTDRVPLQLLDLQHIYRKKLSYDYEGRRTMCESLRHWMLVPEGKAIS</sequence>
<dbReference type="Proteomes" id="UP000815325">
    <property type="component" value="Unassembled WGS sequence"/>
</dbReference>
<gene>
    <name evidence="1" type="ORF">DUNSADRAFT_11718</name>
</gene>
<evidence type="ECO:0000313" key="1">
    <source>
        <dbReference type="EMBL" id="KAF5832416.1"/>
    </source>
</evidence>
<keyword evidence="2" id="KW-1185">Reference proteome</keyword>